<comment type="caution">
    <text evidence="2">The sequence shown here is derived from an EMBL/GenBank/DDBJ whole genome shotgun (WGS) entry which is preliminary data.</text>
</comment>
<name>A6GCD1_9BACT</name>
<dbReference type="STRING" id="391625.PPSIR1_00987"/>
<keyword evidence="1" id="KW-0732">Signal</keyword>
<evidence type="ECO:0008006" key="4">
    <source>
        <dbReference type="Google" id="ProtNLM"/>
    </source>
</evidence>
<dbReference type="Gene3D" id="2.60.40.2080">
    <property type="match status" value="1"/>
</dbReference>
<sequence length="357" mass="38638">MQIVAKRSASFLALLSCSMLSLAAPGCETEGYESALDVTMRDTGPNVRGGYVDFGDFAAGTVCKTESFESLGAGSGPLRALVHVDHRGYAQEQDRDATTAWVRWLTEDEIKICVRETSHSFENGDGGSHIDGLGVNYRVFRQDSVTQASRASGRKNGRTMTGDARDCGWVDFGKDFGEVPELHATVFGANAADNTNVHPSGTNVMDRGVTVWMEKVESDRAKICARATSVDPGDDTELNYAIDWFAYLSGTNPQPGSVYDSGTWTPPGVDVHGWIDNGETCVPQTFATDFNTTPDVFVSIDHVAYSGHDAMTTWIEDLDTEGFDLCFSELATPGTPGSNDDSVHRADLRLTWTAIES</sequence>
<feature type="chain" id="PRO_5002697660" description="Lipoprotein" evidence="1">
    <location>
        <begin position="24"/>
        <end position="357"/>
    </location>
</feature>
<reference evidence="2 3" key="1">
    <citation type="submission" date="2007-06" db="EMBL/GenBank/DDBJ databases">
        <authorList>
            <person name="Shimkets L."/>
            <person name="Ferriera S."/>
            <person name="Johnson J."/>
            <person name="Kravitz S."/>
            <person name="Beeson K."/>
            <person name="Sutton G."/>
            <person name="Rogers Y.-H."/>
            <person name="Friedman R."/>
            <person name="Frazier M."/>
            <person name="Venter J.C."/>
        </authorList>
    </citation>
    <scope>NUCLEOTIDE SEQUENCE [LARGE SCALE GENOMIC DNA]</scope>
    <source>
        <strain evidence="2 3">SIR-1</strain>
    </source>
</reference>
<dbReference type="SUPFAM" id="SSF141086">
    <property type="entry name" value="Agglutinin HPA-like"/>
    <property type="match status" value="1"/>
</dbReference>
<protein>
    <recommendedName>
        <fullName evidence="4">Lipoprotein</fullName>
    </recommendedName>
</protein>
<organism evidence="2 3">
    <name type="scientific">Plesiocystis pacifica SIR-1</name>
    <dbReference type="NCBI Taxonomy" id="391625"/>
    <lineage>
        <taxon>Bacteria</taxon>
        <taxon>Pseudomonadati</taxon>
        <taxon>Myxococcota</taxon>
        <taxon>Polyangia</taxon>
        <taxon>Nannocystales</taxon>
        <taxon>Nannocystaceae</taxon>
        <taxon>Plesiocystis</taxon>
    </lineage>
</organism>
<keyword evidence="3" id="KW-1185">Reference proteome</keyword>
<dbReference type="AlphaFoldDB" id="A6GCD1"/>
<dbReference type="EMBL" id="ABCS01000064">
    <property type="protein sequence ID" value="EDM76490.1"/>
    <property type="molecule type" value="Genomic_DNA"/>
</dbReference>
<accession>A6GCD1</accession>
<dbReference type="InterPro" id="IPR037221">
    <property type="entry name" value="H-type_lectin_dom_sf"/>
</dbReference>
<dbReference type="RefSeq" id="WP_006974372.1">
    <property type="nucleotide sequence ID" value="NZ_ABCS01000064.1"/>
</dbReference>
<gene>
    <name evidence="2" type="ORF">PPSIR1_00987</name>
</gene>
<evidence type="ECO:0000313" key="3">
    <source>
        <dbReference type="Proteomes" id="UP000005801"/>
    </source>
</evidence>
<dbReference type="Proteomes" id="UP000005801">
    <property type="component" value="Unassembled WGS sequence"/>
</dbReference>
<evidence type="ECO:0000256" key="1">
    <source>
        <dbReference type="SAM" id="SignalP"/>
    </source>
</evidence>
<proteinExistence type="predicted"/>
<evidence type="ECO:0000313" key="2">
    <source>
        <dbReference type="EMBL" id="EDM76490.1"/>
    </source>
</evidence>
<feature type="signal peptide" evidence="1">
    <location>
        <begin position="1"/>
        <end position="23"/>
    </location>
</feature>